<reference evidence="3" key="1">
    <citation type="journal article" date="2019" name="Int. J. Syst. Evol. Microbiol.">
        <title>The Global Catalogue of Microorganisms (GCM) 10K type strain sequencing project: providing services to taxonomists for standard genome sequencing and annotation.</title>
        <authorList>
            <consortium name="The Broad Institute Genomics Platform"/>
            <consortium name="The Broad Institute Genome Sequencing Center for Infectious Disease"/>
            <person name="Wu L."/>
            <person name="Ma J."/>
        </authorList>
    </citation>
    <scope>NUCLEOTIDE SEQUENCE [LARGE SCALE GENOMIC DNA]</scope>
    <source>
        <strain evidence="3">JCM 17551</strain>
    </source>
</reference>
<dbReference type="EMBL" id="BAABBN010000007">
    <property type="protein sequence ID" value="GAA3928531.1"/>
    <property type="molecule type" value="Genomic_DNA"/>
</dbReference>
<gene>
    <name evidence="2" type="ORF">GCM10022277_26290</name>
</gene>
<evidence type="ECO:0000313" key="3">
    <source>
        <dbReference type="Proteomes" id="UP001501565"/>
    </source>
</evidence>
<proteinExistence type="predicted"/>
<evidence type="ECO:0000256" key="1">
    <source>
        <dbReference type="SAM" id="Phobius"/>
    </source>
</evidence>
<keyword evidence="1" id="KW-1133">Transmembrane helix</keyword>
<comment type="caution">
    <text evidence="2">The sequence shown here is derived from an EMBL/GenBank/DDBJ whole genome shotgun (WGS) entry which is preliminary data.</text>
</comment>
<dbReference type="RefSeq" id="WP_344798997.1">
    <property type="nucleotide sequence ID" value="NZ_BAABBN010000007.1"/>
</dbReference>
<dbReference type="Proteomes" id="UP001501565">
    <property type="component" value="Unassembled WGS sequence"/>
</dbReference>
<accession>A0ABP7MR24</accession>
<feature type="transmembrane region" description="Helical" evidence="1">
    <location>
        <begin position="41"/>
        <end position="58"/>
    </location>
</feature>
<feature type="transmembrane region" description="Helical" evidence="1">
    <location>
        <begin position="70"/>
        <end position="97"/>
    </location>
</feature>
<keyword evidence="1" id="KW-0812">Transmembrane</keyword>
<name>A0ABP7MR24_9GAMM</name>
<organism evidence="2 3">
    <name type="scientific">Litoribacillus peritrichatus</name>
    <dbReference type="NCBI Taxonomy" id="718191"/>
    <lineage>
        <taxon>Bacteria</taxon>
        <taxon>Pseudomonadati</taxon>
        <taxon>Pseudomonadota</taxon>
        <taxon>Gammaproteobacteria</taxon>
        <taxon>Oceanospirillales</taxon>
        <taxon>Oceanospirillaceae</taxon>
        <taxon>Litoribacillus</taxon>
    </lineage>
</organism>
<keyword evidence="3" id="KW-1185">Reference proteome</keyword>
<evidence type="ECO:0000313" key="2">
    <source>
        <dbReference type="EMBL" id="GAA3928531.1"/>
    </source>
</evidence>
<keyword evidence="1" id="KW-0472">Membrane</keyword>
<protein>
    <recommendedName>
        <fullName evidence="4">TM2 domain-containing protein</fullName>
    </recommendedName>
</protein>
<sequence length="131" mass="15217">MLKKDIVEEQEEQLRRQVRELSDEDRATYFRLSEKSIKDPDTYATLNYIFIAGLHHFYLGKWGLGLMNILVFWGGVALIWFGQIEIGVALLIGIFAFELYELFRSQVLVADFNNKAGQKVLKTVLSERENQ</sequence>
<evidence type="ECO:0008006" key="4">
    <source>
        <dbReference type="Google" id="ProtNLM"/>
    </source>
</evidence>